<sequence>MTLDAHLPHPSALEAIALPAAQWMMPAPPARIIVVPSLPEAELGYESALPWTLGDELAPTGY</sequence>
<accession>A0A254N0J6</accession>
<organism evidence="1 2">
    <name type="scientific">Roseateles puraquae</name>
    <dbReference type="NCBI Taxonomy" id="431059"/>
    <lineage>
        <taxon>Bacteria</taxon>
        <taxon>Pseudomonadati</taxon>
        <taxon>Pseudomonadota</taxon>
        <taxon>Betaproteobacteria</taxon>
        <taxon>Burkholderiales</taxon>
        <taxon>Sphaerotilaceae</taxon>
        <taxon>Roseateles</taxon>
    </lineage>
</organism>
<gene>
    <name evidence="1" type="ORF">CDO81_22570</name>
</gene>
<name>A0A254N0J6_9BURK</name>
<protein>
    <submittedName>
        <fullName evidence="1">Uncharacterized protein</fullName>
    </submittedName>
</protein>
<keyword evidence="2" id="KW-1185">Reference proteome</keyword>
<dbReference type="Proteomes" id="UP000197446">
    <property type="component" value="Unassembled WGS sequence"/>
</dbReference>
<dbReference type="EMBL" id="NISI01000012">
    <property type="protein sequence ID" value="OWR01811.1"/>
    <property type="molecule type" value="Genomic_DNA"/>
</dbReference>
<dbReference type="AlphaFoldDB" id="A0A254N0J6"/>
<dbReference type="RefSeq" id="WP_088485506.1">
    <property type="nucleotide sequence ID" value="NZ_JBCNLH010000004.1"/>
</dbReference>
<reference evidence="1 2" key="1">
    <citation type="journal article" date="2007" name="Int. J. Syst. Evol. Microbiol.">
        <title>Description of Pelomonas aquatica sp. nov. and Pelomonas puraquae sp. nov., isolated from industrial and haemodialysis water.</title>
        <authorList>
            <person name="Gomila M."/>
            <person name="Bowien B."/>
            <person name="Falsen E."/>
            <person name="Moore E.R."/>
            <person name="Lalucat J."/>
        </authorList>
    </citation>
    <scope>NUCLEOTIDE SEQUENCE [LARGE SCALE GENOMIC DNA]</scope>
    <source>
        <strain evidence="1 2">CCUG 52769</strain>
    </source>
</reference>
<proteinExistence type="predicted"/>
<comment type="caution">
    <text evidence="1">The sequence shown here is derived from an EMBL/GenBank/DDBJ whole genome shotgun (WGS) entry which is preliminary data.</text>
</comment>
<evidence type="ECO:0000313" key="2">
    <source>
        <dbReference type="Proteomes" id="UP000197446"/>
    </source>
</evidence>
<evidence type="ECO:0000313" key="1">
    <source>
        <dbReference type="EMBL" id="OWR01811.1"/>
    </source>
</evidence>